<protein>
    <submittedName>
        <fullName evidence="5">Neogenin</fullName>
    </submittedName>
</protein>
<evidence type="ECO:0000256" key="3">
    <source>
        <dbReference type="SAM" id="SignalP"/>
    </source>
</evidence>
<comment type="caution">
    <text evidence="5">The sequence shown here is derived from an EMBL/GenBank/DDBJ whole genome shotgun (WGS) entry which is preliminary data.</text>
</comment>
<keyword evidence="3" id="KW-0732">Signal</keyword>
<feature type="transmembrane region" description="Helical" evidence="2">
    <location>
        <begin position="458"/>
        <end position="481"/>
    </location>
</feature>
<dbReference type="InterPro" id="IPR013783">
    <property type="entry name" value="Ig-like_fold"/>
</dbReference>
<dbReference type="InterPro" id="IPR003961">
    <property type="entry name" value="FN3_dom"/>
</dbReference>
<feature type="signal peptide" evidence="3">
    <location>
        <begin position="1"/>
        <end position="18"/>
    </location>
</feature>
<evidence type="ECO:0000256" key="2">
    <source>
        <dbReference type="SAM" id="Phobius"/>
    </source>
</evidence>
<dbReference type="PROSITE" id="PS50853">
    <property type="entry name" value="FN3"/>
    <property type="match status" value="1"/>
</dbReference>
<keyword evidence="2" id="KW-0472">Membrane</keyword>
<keyword evidence="2" id="KW-1133">Transmembrane helix</keyword>
<dbReference type="InterPro" id="IPR050650">
    <property type="entry name" value="Type-II_Cytokine-TF_Rcpt"/>
</dbReference>
<name>A0A9Q1C9T6_HOLLE</name>
<keyword evidence="2" id="KW-0812">Transmembrane</keyword>
<dbReference type="InterPro" id="IPR036116">
    <property type="entry name" value="FN3_sf"/>
</dbReference>
<keyword evidence="6" id="KW-1185">Reference proteome</keyword>
<evidence type="ECO:0000259" key="4">
    <source>
        <dbReference type="PROSITE" id="PS50853"/>
    </source>
</evidence>
<organism evidence="5 6">
    <name type="scientific">Holothuria leucospilota</name>
    <name type="common">Black long sea cucumber</name>
    <name type="synonym">Mertensiothuria leucospilota</name>
    <dbReference type="NCBI Taxonomy" id="206669"/>
    <lineage>
        <taxon>Eukaryota</taxon>
        <taxon>Metazoa</taxon>
        <taxon>Echinodermata</taxon>
        <taxon>Eleutherozoa</taxon>
        <taxon>Echinozoa</taxon>
        <taxon>Holothuroidea</taxon>
        <taxon>Aspidochirotacea</taxon>
        <taxon>Aspidochirotida</taxon>
        <taxon>Holothuriidae</taxon>
        <taxon>Holothuria</taxon>
    </lineage>
</organism>
<dbReference type="PANTHER" id="PTHR20859">
    <property type="entry name" value="INTERFERON/INTERLEUKIN RECEPTOR"/>
    <property type="match status" value="1"/>
</dbReference>
<feature type="compositionally biased region" description="Polar residues" evidence="1">
    <location>
        <begin position="559"/>
        <end position="574"/>
    </location>
</feature>
<feature type="region of interest" description="Disordered" evidence="1">
    <location>
        <begin position="546"/>
        <end position="574"/>
    </location>
</feature>
<evidence type="ECO:0000313" key="6">
    <source>
        <dbReference type="Proteomes" id="UP001152320"/>
    </source>
</evidence>
<dbReference type="AlphaFoldDB" id="A0A9Q1C9T6"/>
<dbReference type="PANTHER" id="PTHR20859:SF84">
    <property type="entry name" value="INTERFERON ALPHA_BETA RECEPTOR 2"/>
    <property type="match status" value="1"/>
</dbReference>
<evidence type="ECO:0000313" key="5">
    <source>
        <dbReference type="EMBL" id="KAJ8040808.1"/>
    </source>
</evidence>
<gene>
    <name evidence="5" type="ORF">HOLleu_15210</name>
</gene>
<dbReference type="Gene3D" id="2.60.40.10">
    <property type="entry name" value="Immunoglobulins"/>
    <property type="match status" value="2"/>
</dbReference>
<feature type="domain" description="Fibronectin type-III" evidence="4">
    <location>
        <begin position="357"/>
        <end position="453"/>
    </location>
</feature>
<dbReference type="GO" id="GO:0005886">
    <property type="term" value="C:plasma membrane"/>
    <property type="evidence" value="ECO:0007669"/>
    <property type="project" value="TreeGrafter"/>
</dbReference>
<feature type="chain" id="PRO_5040154474" evidence="3">
    <location>
        <begin position="19"/>
        <end position="574"/>
    </location>
</feature>
<sequence>MIKICFFLGLIFVKIVHGLLPPTDGKFESHDLDFNLTWSAPSDVIEVHTLRYTVYYAEHTSIYLDDSLWKEVSGCINLTSTYCKVTSVIDLFRDFSVKTVLRIKAIDETTGDSSQPLQVELFPDRNVHLSSPTINIGEVSQHLVTLRLSGPKSPYRDVGDTKTILRVEEVAPSLKDQIYYIVTLEGRDSREIKETTARYPYMEFSNLIPGSEYKILARTKFYGVFETTHSQHSSTQLVYTTLDAVLNKPLDVEVKDKEIIDCTHPDLRDVVVTWKRPVSHEYISFYDMNVWIAGHESRKMSFVIPSDINRTFYSFSLSSLPRWSRVDVIVFANTSFAGCASFKSALYPHAVDEERSQPENLSAVRTNSNTLVIIWRPPSSCPECIMGYEVFWELAINRGSMTNTRDTVANDVLRYEISQDGDDVTMVQVSTLLRSGTNMQKTGETAVFGIYQEEPEGILRTITVCLGVAILSMLTLVIYFYKSKSKKRRKEDPKILDISITPKYYSESNIFRQYSSSSSSGQPYSRSIYVREPEIFDELLPLKKTTSSVNDNLPEKSQPETNPDSQDSGQCDPD</sequence>
<dbReference type="SUPFAM" id="SSF49265">
    <property type="entry name" value="Fibronectin type III"/>
    <property type="match status" value="2"/>
</dbReference>
<dbReference type="EMBL" id="JAIZAY010000006">
    <property type="protein sequence ID" value="KAJ8040808.1"/>
    <property type="molecule type" value="Genomic_DNA"/>
</dbReference>
<dbReference type="Pfam" id="PF01108">
    <property type="entry name" value="Tissue_fac"/>
    <property type="match status" value="1"/>
</dbReference>
<dbReference type="GO" id="GO:0004896">
    <property type="term" value="F:cytokine receptor activity"/>
    <property type="evidence" value="ECO:0007669"/>
    <property type="project" value="TreeGrafter"/>
</dbReference>
<dbReference type="OrthoDB" id="9944680at2759"/>
<dbReference type="CDD" id="cd00063">
    <property type="entry name" value="FN3"/>
    <property type="match status" value="1"/>
</dbReference>
<proteinExistence type="predicted"/>
<dbReference type="Proteomes" id="UP001152320">
    <property type="component" value="Chromosome 6"/>
</dbReference>
<reference evidence="5" key="1">
    <citation type="submission" date="2021-10" db="EMBL/GenBank/DDBJ databases">
        <title>Tropical sea cucumber genome reveals ecological adaptation and Cuvierian tubules defense mechanism.</title>
        <authorList>
            <person name="Chen T."/>
        </authorList>
    </citation>
    <scope>NUCLEOTIDE SEQUENCE</scope>
    <source>
        <strain evidence="5">Nanhai2018</strain>
        <tissue evidence="5">Muscle</tissue>
    </source>
</reference>
<evidence type="ECO:0000256" key="1">
    <source>
        <dbReference type="SAM" id="MobiDB-lite"/>
    </source>
</evidence>
<accession>A0A9Q1C9T6</accession>